<sequence>MSIASKKLILGLTALAGLAMGVAAITVGPLRGPNVEYIPLMAPVEFADGRRVYVQKFSVTTAEWNRCYEAGACSIQMRERKSGDDYPATGLNWMDINEYVAWINETSRHEFRLPTLAEWNEMAAEVLPKKKDPIFTDPELTWASAYLMEPQINRSLRPTGSFKTTSAGISDLNGNVWEWTSDCYAGEELGLNADNCPAFWMGGEHVAAMSIFTRDPARGGCAVGTPPAHLGLRLVTDKPVPGV</sequence>
<keyword evidence="3" id="KW-1185">Reference proteome</keyword>
<evidence type="ECO:0000313" key="2">
    <source>
        <dbReference type="EMBL" id="MCV6823369.1"/>
    </source>
</evidence>
<accession>A0AAE3IX72</accession>
<dbReference type="SUPFAM" id="SSF56436">
    <property type="entry name" value="C-type lectin-like"/>
    <property type="match status" value="1"/>
</dbReference>
<name>A0AAE3IX72_9RHOB</name>
<dbReference type="AlphaFoldDB" id="A0AAE3IX72"/>
<dbReference type="InterPro" id="IPR042095">
    <property type="entry name" value="SUMF_sf"/>
</dbReference>
<proteinExistence type="predicted"/>
<feature type="domain" description="Sulfatase-modifying factor enzyme-like" evidence="1">
    <location>
        <begin position="51"/>
        <end position="235"/>
    </location>
</feature>
<gene>
    <name evidence="2" type="ORF">OH136_02270</name>
</gene>
<evidence type="ECO:0000259" key="1">
    <source>
        <dbReference type="Pfam" id="PF03781"/>
    </source>
</evidence>
<organism evidence="2 3">
    <name type="scientific">Halocynthiibacter halioticoli</name>
    <dbReference type="NCBI Taxonomy" id="2986804"/>
    <lineage>
        <taxon>Bacteria</taxon>
        <taxon>Pseudomonadati</taxon>
        <taxon>Pseudomonadota</taxon>
        <taxon>Alphaproteobacteria</taxon>
        <taxon>Rhodobacterales</taxon>
        <taxon>Paracoccaceae</taxon>
        <taxon>Halocynthiibacter</taxon>
    </lineage>
</organism>
<comment type="caution">
    <text evidence="2">The sequence shown here is derived from an EMBL/GenBank/DDBJ whole genome shotgun (WGS) entry which is preliminary data.</text>
</comment>
<evidence type="ECO:0000313" key="3">
    <source>
        <dbReference type="Proteomes" id="UP001208041"/>
    </source>
</evidence>
<dbReference type="Pfam" id="PF03781">
    <property type="entry name" value="FGE-sulfatase"/>
    <property type="match status" value="1"/>
</dbReference>
<dbReference type="InterPro" id="IPR051043">
    <property type="entry name" value="Sulfatase_Mod_Factor_Kinase"/>
</dbReference>
<dbReference type="PANTHER" id="PTHR23150">
    <property type="entry name" value="SULFATASE MODIFYING FACTOR 1, 2"/>
    <property type="match status" value="1"/>
</dbReference>
<protein>
    <submittedName>
        <fullName evidence="2">Formylglycine-generating enzyme family protein</fullName>
    </submittedName>
</protein>
<reference evidence="2" key="1">
    <citation type="submission" date="2022-10" db="EMBL/GenBank/DDBJ databases">
        <authorList>
            <person name="Yue Y."/>
        </authorList>
    </citation>
    <scope>NUCLEOTIDE SEQUENCE</scope>
    <source>
        <strain evidence="2">Z654</strain>
    </source>
</reference>
<dbReference type="RefSeq" id="WP_263952218.1">
    <property type="nucleotide sequence ID" value="NZ_JAOYFC010000001.1"/>
</dbReference>
<dbReference type="Proteomes" id="UP001208041">
    <property type="component" value="Unassembled WGS sequence"/>
</dbReference>
<dbReference type="PANTHER" id="PTHR23150:SF19">
    <property type="entry name" value="FORMYLGLYCINE-GENERATING ENZYME"/>
    <property type="match status" value="1"/>
</dbReference>
<dbReference type="EMBL" id="JAOYFC010000001">
    <property type="protein sequence ID" value="MCV6823369.1"/>
    <property type="molecule type" value="Genomic_DNA"/>
</dbReference>
<dbReference type="InterPro" id="IPR016187">
    <property type="entry name" value="CTDL_fold"/>
</dbReference>
<dbReference type="GO" id="GO:0120147">
    <property type="term" value="F:formylglycine-generating oxidase activity"/>
    <property type="evidence" value="ECO:0007669"/>
    <property type="project" value="TreeGrafter"/>
</dbReference>
<dbReference type="Gene3D" id="3.90.1580.10">
    <property type="entry name" value="paralog of FGE (formylglycine-generating enzyme)"/>
    <property type="match status" value="1"/>
</dbReference>
<dbReference type="InterPro" id="IPR005532">
    <property type="entry name" value="SUMF_dom"/>
</dbReference>